<dbReference type="EMBL" id="QRAN01000001">
    <property type="protein sequence ID" value="RLQ23791.1"/>
    <property type="molecule type" value="Genomic_DNA"/>
</dbReference>
<dbReference type="SUPFAM" id="SSF54427">
    <property type="entry name" value="NTF2-like"/>
    <property type="match status" value="1"/>
</dbReference>
<sequence length="112" mass="12132">MENADKIAVVNKYVEAFDNKDISLIRDMYAADAVVEDPVGSEPYVGIDAIISFYEGAFATGARLTLTGDVRCAGNTVAFPFKVIIGDLTIAPIDVFEFNDAGKVVKMKAYWG</sequence>
<comment type="caution">
    <text evidence="2">The sequence shown here is derived from an EMBL/GenBank/DDBJ whole genome shotgun (WGS) entry which is preliminary data.</text>
</comment>
<dbReference type="GO" id="GO:0016853">
    <property type="term" value="F:isomerase activity"/>
    <property type="evidence" value="ECO:0007669"/>
    <property type="project" value="UniProtKB-KW"/>
</dbReference>
<dbReference type="Pfam" id="PF12680">
    <property type="entry name" value="SnoaL_2"/>
    <property type="match status" value="1"/>
</dbReference>
<protein>
    <submittedName>
        <fullName evidence="2">Steroid delta-isomerase</fullName>
    </submittedName>
</protein>
<proteinExistence type="predicted"/>
<evidence type="ECO:0000313" key="3">
    <source>
        <dbReference type="Proteomes" id="UP000265509"/>
    </source>
</evidence>
<dbReference type="InterPro" id="IPR037401">
    <property type="entry name" value="SnoaL-like"/>
</dbReference>
<organism evidence="2 3">
    <name type="scientific">Seongchinamella sediminis</name>
    <dbReference type="NCBI Taxonomy" id="2283635"/>
    <lineage>
        <taxon>Bacteria</taxon>
        <taxon>Pseudomonadati</taxon>
        <taxon>Pseudomonadota</taxon>
        <taxon>Gammaproteobacteria</taxon>
        <taxon>Cellvibrionales</taxon>
        <taxon>Halieaceae</taxon>
        <taxon>Seongchinamella</taxon>
    </lineage>
</organism>
<keyword evidence="2" id="KW-0413">Isomerase</keyword>
<evidence type="ECO:0000259" key="1">
    <source>
        <dbReference type="Pfam" id="PF12680"/>
    </source>
</evidence>
<name>A0A3L7E570_9GAMM</name>
<dbReference type="AlphaFoldDB" id="A0A3L7E570"/>
<dbReference type="OrthoDB" id="459617at2"/>
<gene>
    <name evidence="2" type="ORF">DWB85_01160</name>
</gene>
<accession>A0A3L7E570</accession>
<dbReference type="InterPro" id="IPR032710">
    <property type="entry name" value="NTF2-like_dom_sf"/>
</dbReference>
<dbReference type="Gene3D" id="3.10.450.50">
    <property type="match status" value="1"/>
</dbReference>
<reference evidence="2 3" key="1">
    <citation type="submission" date="2018-07" db="EMBL/GenBank/DDBJ databases">
        <title>Halioglobus sp. genome submission.</title>
        <authorList>
            <person name="Ye M.-Q."/>
            <person name="Du Z.-J."/>
        </authorList>
    </citation>
    <scope>NUCLEOTIDE SEQUENCE [LARGE SCALE GENOMIC DNA]</scope>
    <source>
        <strain evidence="2 3">U0301</strain>
    </source>
</reference>
<dbReference type="Proteomes" id="UP000265509">
    <property type="component" value="Unassembled WGS sequence"/>
</dbReference>
<evidence type="ECO:0000313" key="2">
    <source>
        <dbReference type="EMBL" id="RLQ23791.1"/>
    </source>
</evidence>
<dbReference type="RefSeq" id="WP_117952349.1">
    <property type="nucleotide sequence ID" value="NZ_QRAN01000001.1"/>
</dbReference>
<keyword evidence="3" id="KW-1185">Reference proteome</keyword>
<feature type="domain" description="SnoaL-like" evidence="1">
    <location>
        <begin position="10"/>
        <end position="106"/>
    </location>
</feature>